<protein>
    <submittedName>
        <fullName evidence="4">Putative aldouronate transport system substrate-binding protein</fullName>
    </submittedName>
</protein>
<evidence type="ECO:0000313" key="5">
    <source>
        <dbReference type="Proteomes" id="UP000543642"/>
    </source>
</evidence>
<organism evidence="4 5">
    <name type="scientific">Catenibacillus scindens</name>
    <dbReference type="NCBI Taxonomy" id="673271"/>
    <lineage>
        <taxon>Bacteria</taxon>
        <taxon>Bacillati</taxon>
        <taxon>Bacillota</taxon>
        <taxon>Clostridia</taxon>
        <taxon>Lachnospirales</taxon>
        <taxon>Lachnospiraceae</taxon>
        <taxon>Catenibacillus</taxon>
    </lineage>
</organism>
<dbReference type="Gene3D" id="3.40.190.10">
    <property type="entry name" value="Periplasmic binding protein-like II"/>
    <property type="match status" value="1"/>
</dbReference>
<keyword evidence="2" id="KW-0732">Signal</keyword>
<comment type="caution">
    <text evidence="4">The sequence shown here is derived from an EMBL/GenBank/DDBJ whole genome shotgun (WGS) entry which is preliminary data.</text>
</comment>
<dbReference type="Proteomes" id="UP000543642">
    <property type="component" value="Unassembled WGS sequence"/>
</dbReference>
<feature type="region of interest" description="Disordered" evidence="1">
    <location>
        <begin position="28"/>
        <end position="56"/>
    </location>
</feature>
<dbReference type="EMBL" id="JACHFW010000013">
    <property type="protein sequence ID" value="MBB5265657.1"/>
    <property type="molecule type" value="Genomic_DNA"/>
</dbReference>
<accession>A0A7W8M6J3</accession>
<dbReference type="Pfam" id="PF13416">
    <property type="entry name" value="SBP_bac_8"/>
    <property type="match status" value="1"/>
</dbReference>
<feature type="signal peptide" evidence="2">
    <location>
        <begin position="1"/>
        <end position="20"/>
    </location>
</feature>
<dbReference type="PROSITE" id="PS51257">
    <property type="entry name" value="PROKAR_LIPOPROTEIN"/>
    <property type="match status" value="1"/>
</dbReference>
<dbReference type="SUPFAM" id="SSF53850">
    <property type="entry name" value="Periplasmic binding protein-like II"/>
    <property type="match status" value="1"/>
</dbReference>
<dbReference type="RefSeq" id="WP_183775674.1">
    <property type="nucleotide sequence ID" value="NZ_JACHFW010000013.1"/>
</dbReference>
<dbReference type="PANTHER" id="PTHR43649">
    <property type="entry name" value="ARABINOSE-BINDING PROTEIN-RELATED"/>
    <property type="match status" value="1"/>
</dbReference>
<dbReference type="PANTHER" id="PTHR43649:SF17">
    <property type="entry name" value="ABC TRANSPORTER SOLUTE BINDING PROTEIN-SUGAR TRANSPORT"/>
    <property type="match status" value="1"/>
</dbReference>
<dbReference type="InterPro" id="IPR006059">
    <property type="entry name" value="SBP"/>
</dbReference>
<dbReference type="InterPro" id="IPR022627">
    <property type="entry name" value="DUF3502"/>
</dbReference>
<evidence type="ECO:0000256" key="2">
    <source>
        <dbReference type="SAM" id="SignalP"/>
    </source>
</evidence>
<reference evidence="4 5" key="1">
    <citation type="submission" date="2020-08" db="EMBL/GenBank/DDBJ databases">
        <title>Genomic Encyclopedia of Type Strains, Phase IV (KMG-IV): sequencing the most valuable type-strain genomes for metagenomic binning, comparative biology and taxonomic classification.</title>
        <authorList>
            <person name="Goeker M."/>
        </authorList>
    </citation>
    <scope>NUCLEOTIDE SEQUENCE [LARGE SCALE GENOMIC DNA]</scope>
    <source>
        <strain evidence="4 5">DSM 106146</strain>
    </source>
</reference>
<sequence length="528" mass="57921">MKMKCIAGILTGVMVLSVIAGCGNSEGGSAQSNGGAVDTGSARGNTADSPSEAGGGGDITELKAVLMSQGNTAGWDDVEAEINRIAGEAIGVNIDVEWIELGSWNQQINLKMSSQEEMDIIMLTPLMTFSNLYGANQLMDITDVLEDYGQDILDIDGEYLQSASVDGRIYGIPNYYPKEGTAIIQMRTDVLENLGILEQAENITTWDDYEEILKAVKEQTEYVPMFCVGRTGYGTTVVGHIDVSENDFSQAEGLESAGDPYGLVNIDPETNQVYCYYLTENFLQDAARAADFYQKGYMYQDGANSLQTAIDMFVSGSLFSTLNIANQPKIKETVESSIQGIDLTVVEICNEPVTRSNANMWGYAVPFTSKNPEAAVEFINLLYTNEALANLFVWGIEGRDYTVNEDGTVTKTEEPQYESETFFYGNSLLAYPNDIKGGDFNDLSEEVIQNQSYSKYLGFSCETDAIANELAACYNVKLEYAPSLVCGSSSDYAADLEAFKEKLESSGIQKILDYYQEQLNQWLNNQES</sequence>
<keyword evidence="5" id="KW-1185">Reference proteome</keyword>
<evidence type="ECO:0000313" key="4">
    <source>
        <dbReference type="EMBL" id="MBB5265657.1"/>
    </source>
</evidence>
<dbReference type="Pfam" id="PF12010">
    <property type="entry name" value="DUF3502"/>
    <property type="match status" value="1"/>
</dbReference>
<feature type="domain" description="DUF3502" evidence="3">
    <location>
        <begin position="456"/>
        <end position="524"/>
    </location>
</feature>
<feature type="chain" id="PRO_5038592531" evidence="2">
    <location>
        <begin position="21"/>
        <end position="528"/>
    </location>
</feature>
<name>A0A7W8M6J3_9FIRM</name>
<dbReference type="InterPro" id="IPR050490">
    <property type="entry name" value="Bact_solute-bd_prot1"/>
</dbReference>
<proteinExistence type="predicted"/>
<dbReference type="AlphaFoldDB" id="A0A7W8M6J3"/>
<evidence type="ECO:0000259" key="3">
    <source>
        <dbReference type="Pfam" id="PF12010"/>
    </source>
</evidence>
<evidence type="ECO:0000256" key="1">
    <source>
        <dbReference type="SAM" id="MobiDB-lite"/>
    </source>
</evidence>
<gene>
    <name evidence="4" type="ORF">HNP82_002804</name>
</gene>